<dbReference type="eggNOG" id="ENOG5033H1C">
    <property type="taxonomic scope" value="Bacteria"/>
</dbReference>
<dbReference type="AlphaFoldDB" id="F0SE96"/>
<proteinExistence type="predicted"/>
<reference evidence="2 3" key="1">
    <citation type="journal article" date="2011" name="Stand. Genomic Sci.">
        <title>Complete genome sequence of the gliding, heparinolytic Pedobacter saltans type strain (113).</title>
        <authorList>
            <person name="Liolios K."/>
            <person name="Sikorski J."/>
            <person name="Lu M."/>
            <person name="Nolan M."/>
            <person name="Lapidus A."/>
            <person name="Lucas S."/>
            <person name="Hammon N."/>
            <person name="Deshpande S."/>
            <person name="Cheng J.F."/>
            <person name="Tapia R."/>
            <person name="Han C."/>
            <person name="Goodwin L."/>
            <person name="Pitluck S."/>
            <person name="Huntemann M."/>
            <person name="Ivanova N."/>
            <person name="Pagani I."/>
            <person name="Mavromatis K."/>
            <person name="Ovchinikova G."/>
            <person name="Pati A."/>
            <person name="Chen A."/>
            <person name="Palaniappan K."/>
            <person name="Land M."/>
            <person name="Hauser L."/>
            <person name="Brambilla E.M."/>
            <person name="Kotsyurbenko O."/>
            <person name="Rohde M."/>
            <person name="Tindall B.J."/>
            <person name="Abt B."/>
            <person name="Goker M."/>
            <person name="Detter J.C."/>
            <person name="Woyke T."/>
            <person name="Bristow J."/>
            <person name="Eisen J.A."/>
            <person name="Markowitz V."/>
            <person name="Hugenholtz P."/>
            <person name="Klenk H.P."/>
            <person name="Kyrpides N.C."/>
        </authorList>
    </citation>
    <scope>NUCLEOTIDE SEQUENCE [LARGE SCALE GENOMIC DNA]</scope>
    <source>
        <strain evidence="3">ATCC 51119 / DSM 12145 / JCM 21818 / LMG 10337 / NBRC 100064 / NCIMB 13643</strain>
    </source>
</reference>
<accession>F0SE96</accession>
<gene>
    <name evidence="2" type="ordered locus">Pedsa_3486</name>
</gene>
<protein>
    <recommendedName>
        <fullName evidence="4">Myb-like domain-containing protein</fullName>
    </recommendedName>
</protein>
<evidence type="ECO:0008006" key="4">
    <source>
        <dbReference type="Google" id="ProtNLM"/>
    </source>
</evidence>
<dbReference type="HOGENOM" id="CLU_2220924_0_0_10"/>
<sequence length="106" mass="12442">MLQNPPERKARKRYKKYYLYYDNQTNLILSIMSKTPENKGKKWSKEDLETLKKLSKNNTPTGLIAHELKRSENSIRNKSNQINVSLKPTNKSPYDRKVSNAKKSKD</sequence>
<dbReference type="EMBL" id="CP002545">
    <property type="protein sequence ID" value="ADY54018.1"/>
    <property type="molecule type" value="Genomic_DNA"/>
</dbReference>
<dbReference type="Proteomes" id="UP000000310">
    <property type="component" value="Chromosome"/>
</dbReference>
<organism evidence="2 3">
    <name type="scientific">Pseudopedobacter saltans (strain ATCC 51119 / DSM 12145 / JCM 21818 / CCUG 39354 / LMG 10337 / NBRC 100064 / NCIMB 13643)</name>
    <name type="common">Pedobacter saltans</name>
    <dbReference type="NCBI Taxonomy" id="762903"/>
    <lineage>
        <taxon>Bacteria</taxon>
        <taxon>Pseudomonadati</taxon>
        <taxon>Bacteroidota</taxon>
        <taxon>Sphingobacteriia</taxon>
        <taxon>Sphingobacteriales</taxon>
        <taxon>Sphingobacteriaceae</taxon>
        <taxon>Pseudopedobacter</taxon>
    </lineage>
</organism>
<evidence type="ECO:0000313" key="2">
    <source>
        <dbReference type="EMBL" id="ADY54018.1"/>
    </source>
</evidence>
<dbReference type="KEGG" id="psn:Pedsa_3486"/>
<reference evidence="3" key="2">
    <citation type="submission" date="2011-02" db="EMBL/GenBank/DDBJ databases">
        <title>The complete genome of Pedobacter saltans DSM 12145.</title>
        <authorList>
            <consortium name="US DOE Joint Genome Institute (JGI-PGF)"/>
            <person name="Lucas S."/>
            <person name="Copeland A."/>
            <person name="Lapidus A."/>
            <person name="Bruce D."/>
            <person name="Goodwin L."/>
            <person name="Pitluck S."/>
            <person name="Kyrpides N."/>
            <person name="Mavromatis K."/>
            <person name="Pagani I."/>
            <person name="Ivanova N."/>
            <person name="Ovchinnikova G."/>
            <person name="Lu M."/>
            <person name="Detter J.C."/>
            <person name="Han C."/>
            <person name="Land M."/>
            <person name="Hauser L."/>
            <person name="Markowitz V."/>
            <person name="Cheng J.-F."/>
            <person name="Hugenholtz P."/>
            <person name="Woyke T."/>
            <person name="Wu D."/>
            <person name="Tindall B."/>
            <person name="Pomrenke H.G."/>
            <person name="Brambilla E."/>
            <person name="Klenk H.-P."/>
            <person name="Eisen J.A."/>
        </authorList>
    </citation>
    <scope>NUCLEOTIDE SEQUENCE [LARGE SCALE GENOMIC DNA]</scope>
    <source>
        <strain evidence="3">ATCC 51119 / DSM 12145 / JCM 21818 / LMG 10337 / NBRC 100064 / NCIMB 13643</strain>
    </source>
</reference>
<keyword evidence="3" id="KW-1185">Reference proteome</keyword>
<dbReference type="STRING" id="762903.Pedsa_3486"/>
<evidence type="ECO:0000313" key="3">
    <source>
        <dbReference type="Proteomes" id="UP000000310"/>
    </source>
</evidence>
<name>F0SE96_PSESL</name>
<feature type="compositionally biased region" description="Polar residues" evidence="1">
    <location>
        <begin position="76"/>
        <end position="92"/>
    </location>
</feature>
<evidence type="ECO:0000256" key="1">
    <source>
        <dbReference type="SAM" id="MobiDB-lite"/>
    </source>
</evidence>
<feature type="region of interest" description="Disordered" evidence="1">
    <location>
        <begin position="68"/>
        <end position="106"/>
    </location>
</feature>